<accession>A0A4R5DZB8</accession>
<dbReference type="EMBL" id="SMFL01000003">
    <property type="protein sequence ID" value="TDE16785.1"/>
    <property type="molecule type" value="Genomic_DNA"/>
</dbReference>
<reference evidence="2 3" key="1">
    <citation type="submission" date="2019-03" db="EMBL/GenBank/DDBJ databases">
        <title>Dyadobacter AR-3-6 sp. nov., isolated from arctic soil.</title>
        <authorList>
            <person name="Chaudhary D.K."/>
        </authorList>
    </citation>
    <scope>NUCLEOTIDE SEQUENCE [LARGE SCALE GENOMIC DNA]</scope>
    <source>
        <strain evidence="2 3">AR-3-6</strain>
    </source>
</reference>
<dbReference type="CDD" id="cd01741">
    <property type="entry name" value="GATase1_1"/>
    <property type="match status" value="1"/>
</dbReference>
<dbReference type="OrthoDB" id="9807137at2"/>
<dbReference type="SUPFAM" id="SSF52317">
    <property type="entry name" value="Class I glutamine amidotransferase-like"/>
    <property type="match status" value="1"/>
</dbReference>
<dbReference type="Pfam" id="PF00117">
    <property type="entry name" value="GATase"/>
    <property type="match status" value="1"/>
</dbReference>
<keyword evidence="3" id="KW-1185">Reference proteome</keyword>
<gene>
    <name evidence="2" type="ORF">E0F88_11225</name>
</gene>
<dbReference type="AlphaFoldDB" id="A0A4R5DZB8"/>
<name>A0A4R5DZB8_9BACT</name>
<dbReference type="PANTHER" id="PTHR42695:SF5">
    <property type="entry name" value="GLUTAMINE AMIDOTRANSFERASE YLR126C-RELATED"/>
    <property type="match status" value="1"/>
</dbReference>
<dbReference type="InterPro" id="IPR044992">
    <property type="entry name" value="ChyE-like"/>
</dbReference>
<evidence type="ECO:0000313" key="3">
    <source>
        <dbReference type="Proteomes" id="UP000294850"/>
    </source>
</evidence>
<dbReference type="Proteomes" id="UP000294850">
    <property type="component" value="Unassembled WGS sequence"/>
</dbReference>
<dbReference type="GO" id="GO:0005829">
    <property type="term" value="C:cytosol"/>
    <property type="evidence" value="ECO:0007669"/>
    <property type="project" value="TreeGrafter"/>
</dbReference>
<dbReference type="InterPro" id="IPR017926">
    <property type="entry name" value="GATASE"/>
</dbReference>
<organism evidence="2 3">
    <name type="scientific">Dyadobacter psychrotolerans</name>
    <dbReference type="NCBI Taxonomy" id="2541721"/>
    <lineage>
        <taxon>Bacteria</taxon>
        <taxon>Pseudomonadati</taxon>
        <taxon>Bacteroidota</taxon>
        <taxon>Cytophagia</taxon>
        <taxon>Cytophagales</taxon>
        <taxon>Spirosomataceae</taxon>
        <taxon>Dyadobacter</taxon>
    </lineage>
</organism>
<comment type="caution">
    <text evidence="2">The sequence shown here is derived from an EMBL/GenBank/DDBJ whole genome shotgun (WGS) entry which is preliminary data.</text>
</comment>
<protein>
    <submittedName>
        <fullName evidence="2">Amidotransferase</fullName>
    </submittedName>
</protein>
<keyword evidence="2" id="KW-0808">Transferase</keyword>
<evidence type="ECO:0000313" key="2">
    <source>
        <dbReference type="EMBL" id="TDE16785.1"/>
    </source>
</evidence>
<dbReference type="RefSeq" id="WP_131958317.1">
    <property type="nucleotide sequence ID" value="NZ_SMFL01000003.1"/>
</dbReference>
<evidence type="ECO:0000259" key="1">
    <source>
        <dbReference type="Pfam" id="PF00117"/>
    </source>
</evidence>
<dbReference type="InterPro" id="IPR029062">
    <property type="entry name" value="Class_I_gatase-like"/>
</dbReference>
<dbReference type="PANTHER" id="PTHR42695">
    <property type="entry name" value="GLUTAMINE AMIDOTRANSFERASE YLR126C-RELATED"/>
    <property type="match status" value="1"/>
</dbReference>
<proteinExistence type="predicted"/>
<dbReference type="GO" id="GO:0016740">
    <property type="term" value="F:transferase activity"/>
    <property type="evidence" value="ECO:0007669"/>
    <property type="project" value="UniProtKB-KW"/>
</dbReference>
<feature type="domain" description="Glutamine amidotransferase" evidence="1">
    <location>
        <begin position="80"/>
        <end position="187"/>
    </location>
</feature>
<sequence>MKIGLLECDHVREELLPIAGDYRQMFPALFAQVAPDWQFNFYDVFNGFFPESPDECDVYICTGSKNSVYDGEDWIFRLKDFVKLIYQSNKIFVGVCFGHQMLGEVLGGKVEKAPVGWCVGVHSFKLLQEESWMVPAQNDFNLLMMCQDQVVQLPVGAKLLARTADCPHAMFTIGKNMLGLQAHPEFPKNYDKALMQLRVDRIGESKVKSGIASLELPTHELLVADWIRKFVEDALK</sequence>
<dbReference type="Gene3D" id="3.40.50.880">
    <property type="match status" value="1"/>
</dbReference>